<keyword evidence="6" id="KW-0106">Calcium</keyword>
<keyword evidence="7" id="KW-1015">Disulfide bond</keyword>
<dbReference type="PANTHER" id="PTHR33938:SF15">
    <property type="entry name" value="FERULOYL ESTERASE B-RELATED"/>
    <property type="match status" value="1"/>
</dbReference>
<evidence type="ECO:0000256" key="5">
    <source>
        <dbReference type="ARBA" id="ARBA00022801"/>
    </source>
</evidence>
<comment type="caution">
    <text evidence="8">The sequence shown here is derived from an EMBL/GenBank/DDBJ whole genome shotgun (WGS) entry which is preliminary data.</text>
</comment>
<dbReference type="PANTHER" id="PTHR33938">
    <property type="entry name" value="FERULOYL ESTERASE B-RELATED"/>
    <property type="match status" value="1"/>
</dbReference>
<evidence type="ECO:0000256" key="6">
    <source>
        <dbReference type="ARBA" id="ARBA00022837"/>
    </source>
</evidence>
<evidence type="ECO:0000256" key="1">
    <source>
        <dbReference type="ARBA" id="ARBA00006249"/>
    </source>
</evidence>
<gene>
    <name evidence="8" type="ORF">KDW93_17500</name>
</gene>
<accession>A0AA41E948</accession>
<evidence type="ECO:0000256" key="3">
    <source>
        <dbReference type="ARBA" id="ARBA00022723"/>
    </source>
</evidence>
<evidence type="ECO:0000313" key="8">
    <source>
        <dbReference type="EMBL" id="MBR8130742.1"/>
    </source>
</evidence>
<dbReference type="Pfam" id="PF07519">
    <property type="entry name" value="Tannase"/>
    <property type="match status" value="1"/>
</dbReference>
<organism evidence="8 9">
    <name type="scientific">Burkholderia ambifaria</name>
    <dbReference type="NCBI Taxonomy" id="152480"/>
    <lineage>
        <taxon>Bacteria</taxon>
        <taxon>Pseudomonadati</taxon>
        <taxon>Pseudomonadota</taxon>
        <taxon>Betaproteobacteria</taxon>
        <taxon>Burkholderiales</taxon>
        <taxon>Burkholderiaceae</taxon>
        <taxon>Burkholderia</taxon>
        <taxon>Burkholderia cepacia complex</taxon>
    </lineage>
</organism>
<keyword evidence="2" id="KW-0719">Serine esterase</keyword>
<keyword evidence="3" id="KW-0479">Metal-binding</keyword>
<dbReference type="SUPFAM" id="SSF53474">
    <property type="entry name" value="alpha/beta-Hydrolases"/>
    <property type="match status" value="1"/>
</dbReference>
<dbReference type="InterPro" id="IPR011118">
    <property type="entry name" value="Tannase/feruloyl_esterase"/>
</dbReference>
<dbReference type="AlphaFoldDB" id="A0AA41E948"/>
<evidence type="ECO:0000256" key="2">
    <source>
        <dbReference type="ARBA" id="ARBA00022487"/>
    </source>
</evidence>
<dbReference type="Proteomes" id="UP000682266">
    <property type="component" value="Unassembled WGS sequence"/>
</dbReference>
<proteinExistence type="inferred from homology"/>
<evidence type="ECO:0000313" key="9">
    <source>
        <dbReference type="Proteomes" id="UP000682266"/>
    </source>
</evidence>
<keyword evidence="4" id="KW-0732">Signal</keyword>
<sequence length="522" mass="53415">MVEIEKSPHLPAAAFAIFVATGLTACGGGSESTSITPIVSAQQACDSLGGKSVGGATVTAATIVGATATVPAYCKISATISPSLNLELDLPNNWNGKLVYEGGGGYDGSIQGVVYSPGVLGGGYAVVQSNGGHIGAPLDASFASDPHLASLFGSGSVPTAAAAAKEMLKFAYGNVPQRSYYEGCSNGGREGLMAAQRNPDLFDGVIARAPAYNWTGTMGMFNRMAKALGGAGAAFTHGKVATLATAVRSACDGNDGAVDGVVSNPSACHFDPNALRCPNGADSGDSCLSDPQLAVVTSWTTSASFGNGAYVSPGWALSGNEDDPGSWATWLTGSTGNGSNGLQNLLQDTTVKNYLVRDPNANSLAYDWNSNPEAILALGALNDATDTNLTPFKNTGAKLILWHGTSDSALTYRATTAYYEGLKTAMGGQTATDSFVRYYLAPGVNHCIGGAGADTVDLVSALDNWVTQGIDPGQPIAAKLNTDGSLLFTRPLCKYPQYPRYTGPANDANAAKDASNYTCTTP</sequence>
<evidence type="ECO:0000256" key="4">
    <source>
        <dbReference type="ARBA" id="ARBA00022729"/>
    </source>
</evidence>
<dbReference type="GO" id="GO:0046872">
    <property type="term" value="F:metal ion binding"/>
    <property type="evidence" value="ECO:0007669"/>
    <property type="project" value="UniProtKB-KW"/>
</dbReference>
<evidence type="ECO:0000256" key="7">
    <source>
        <dbReference type="ARBA" id="ARBA00023157"/>
    </source>
</evidence>
<name>A0AA41E948_9BURK</name>
<dbReference type="InterPro" id="IPR029058">
    <property type="entry name" value="AB_hydrolase_fold"/>
</dbReference>
<comment type="similarity">
    <text evidence="1">Belongs to the tannase family.</text>
</comment>
<dbReference type="PROSITE" id="PS51257">
    <property type="entry name" value="PROKAR_LIPOPROTEIN"/>
    <property type="match status" value="1"/>
</dbReference>
<dbReference type="EMBL" id="JAGSVG010000015">
    <property type="protein sequence ID" value="MBR8130742.1"/>
    <property type="molecule type" value="Genomic_DNA"/>
</dbReference>
<keyword evidence="5 8" id="KW-0378">Hydrolase</keyword>
<reference evidence="8" key="1">
    <citation type="submission" date="2021-04" db="EMBL/GenBank/DDBJ databases">
        <title>A collection of bacterial strains from the Burkholderia cepacia Research Laboratory and Repository.</title>
        <authorList>
            <person name="Lipuma J."/>
            <person name="Spilker T."/>
        </authorList>
    </citation>
    <scope>NUCLEOTIDE SEQUENCE</scope>
    <source>
        <strain evidence="8">AU36012</strain>
    </source>
</reference>
<dbReference type="GO" id="GO:0052689">
    <property type="term" value="F:carboxylic ester hydrolase activity"/>
    <property type="evidence" value="ECO:0007669"/>
    <property type="project" value="UniProtKB-KW"/>
</dbReference>
<dbReference type="Gene3D" id="3.40.50.1820">
    <property type="entry name" value="alpha/beta hydrolase"/>
    <property type="match status" value="1"/>
</dbReference>
<protein>
    <submittedName>
        <fullName evidence="8">Tannase/feruloyl esterase family alpha/beta hydrolase</fullName>
    </submittedName>
</protein>